<accession>A0A7X4LN80</accession>
<evidence type="ECO:0000256" key="1">
    <source>
        <dbReference type="SAM" id="SignalP"/>
    </source>
</evidence>
<keyword evidence="4" id="KW-1185">Reference proteome</keyword>
<evidence type="ECO:0000313" key="4">
    <source>
        <dbReference type="Proteomes" id="UP000462621"/>
    </source>
</evidence>
<dbReference type="EMBL" id="WEKT01000043">
    <property type="protein sequence ID" value="MZI95014.1"/>
    <property type="molecule type" value="Genomic_DNA"/>
</dbReference>
<dbReference type="InterPro" id="IPR007210">
    <property type="entry name" value="ABC_Gly_betaine_transp_sub-bd"/>
</dbReference>
<gene>
    <name evidence="3" type="primary">choX</name>
    <name evidence="3" type="ORF">F9817_17695</name>
</gene>
<proteinExistence type="predicted"/>
<dbReference type="GO" id="GO:0022857">
    <property type="term" value="F:transmembrane transporter activity"/>
    <property type="evidence" value="ECO:0007669"/>
    <property type="project" value="InterPro"/>
</dbReference>
<dbReference type="GO" id="GO:0042597">
    <property type="term" value="C:periplasmic space"/>
    <property type="evidence" value="ECO:0007669"/>
    <property type="project" value="InterPro"/>
</dbReference>
<feature type="signal peptide" evidence="1">
    <location>
        <begin position="1"/>
        <end position="31"/>
    </location>
</feature>
<name>A0A7X4LN80_9VIBR</name>
<dbReference type="NCBIfam" id="TIGR03414">
    <property type="entry name" value="ABC_choline_bnd"/>
    <property type="match status" value="1"/>
</dbReference>
<keyword evidence="1" id="KW-0732">Signal</keyword>
<dbReference type="GO" id="GO:0015871">
    <property type="term" value="P:choline transport"/>
    <property type="evidence" value="ECO:0007669"/>
    <property type="project" value="InterPro"/>
</dbReference>
<evidence type="ECO:0000259" key="2">
    <source>
        <dbReference type="Pfam" id="PF04069"/>
    </source>
</evidence>
<comment type="caution">
    <text evidence="3">The sequence shown here is derived from an EMBL/GenBank/DDBJ whole genome shotgun (WGS) entry which is preliminary data.</text>
</comment>
<protein>
    <submittedName>
        <fullName evidence="3">Choline ABC transporter substrate-binding protein</fullName>
    </submittedName>
</protein>
<organism evidence="3 4">
    <name type="scientific">Vibrio eleionomae</name>
    <dbReference type="NCBI Taxonomy" id="2653505"/>
    <lineage>
        <taxon>Bacteria</taxon>
        <taxon>Pseudomonadati</taxon>
        <taxon>Pseudomonadota</taxon>
        <taxon>Gammaproteobacteria</taxon>
        <taxon>Vibrionales</taxon>
        <taxon>Vibrionaceae</taxon>
        <taxon>Vibrio</taxon>
    </lineage>
</organism>
<dbReference type="Proteomes" id="UP000462621">
    <property type="component" value="Unassembled WGS sequence"/>
</dbReference>
<dbReference type="InterPro" id="IPR017783">
    <property type="entry name" value="ABC_choline_sub-bd"/>
</dbReference>
<dbReference type="Pfam" id="PF04069">
    <property type="entry name" value="OpuAC"/>
    <property type="match status" value="1"/>
</dbReference>
<dbReference type="RefSeq" id="WP_161157494.1">
    <property type="nucleotide sequence ID" value="NZ_WEKT01000043.1"/>
</dbReference>
<dbReference type="AlphaFoldDB" id="A0A7X4LN80"/>
<sequence>MKFKTFANNNKSILKSGLTISLLMTQFSAYAAEPQSCQSITFSDPGWSDIGATNGVVTTLLEGLGYKTQVYMLSVPIGFESLKTGKVDVFMGNWLPAQNAYIKKYRTNVDVVRTNLDGVKFTLAVPDYVYQAGVHSFTDLSKFADKFGDKIYGIAPGSPANENLKTMINSNDYGLGDWQVVESSEQGMLSQVSRSIKRHKYIAFLAWEPHPMNVNFDIRYLSGGDKYFGPNYGSAQIQTLTKKGFGNKCKNVDTLLHNLAFNVDMENEIINQANKNDISAKEAAKKWISAHPQLLNTWLKNVTTFSGDKALPTIKQRLNIES</sequence>
<feature type="domain" description="ABC-type glycine betaine transport system substrate-binding" evidence="2">
    <location>
        <begin position="39"/>
        <end position="289"/>
    </location>
</feature>
<reference evidence="3 4" key="1">
    <citation type="submission" date="2019-10" db="EMBL/GenBank/DDBJ databases">
        <title>Vibrio sp. nov. isolated from a shrimp pond.</title>
        <authorList>
            <person name="Gomez-Gil B."/>
            <person name="Enciso-Ibarra J."/>
            <person name="Enciso-Ibarra K."/>
            <person name="Bolan-Mejia C."/>
        </authorList>
    </citation>
    <scope>NUCLEOTIDE SEQUENCE [LARGE SCALE GENOMIC DNA]</scope>
    <source>
        <strain evidence="3 4">CAIM 722</strain>
    </source>
</reference>
<evidence type="ECO:0000313" key="3">
    <source>
        <dbReference type="EMBL" id="MZI95014.1"/>
    </source>
</evidence>
<dbReference type="GO" id="GO:0033265">
    <property type="term" value="F:choline binding"/>
    <property type="evidence" value="ECO:0007669"/>
    <property type="project" value="InterPro"/>
</dbReference>
<dbReference type="Gene3D" id="3.40.190.100">
    <property type="entry name" value="Glycine betaine-binding periplasmic protein, domain 2"/>
    <property type="match status" value="1"/>
</dbReference>
<dbReference type="CDD" id="cd13640">
    <property type="entry name" value="PBP2_ChoX"/>
    <property type="match status" value="1"/>
</dbReference>
<dbReference type="GO" id="GO:0043190">
    <property type="term" value="C:ATP-binding cassette (ABC) transporter complex"/>
    <property type="evidence" value="ECO:0007669"/>
    <property type="project" value="InterPro"/>
</dbReference>
<dbReference type="Gene3D" id="3.40.190.10">
    <property type="entry name" value="Periplasmic binding protein-like II"/>
    <property type="match status" value="1"/>
</dbReference>
<feature type="chain" id="PRO_5031440468" evidence="1">
    <location>
        <begin position="32"/>
        <end position="322"/>
    </location>
</feature>
<dbReference type="SUPFAM" id="SSF53850">
    <property type="entry name" value="Periplasmic binding protein-like II"/>
    <property type="match status" value="1"/>
</dbReference>